<evidence type="ECO:0000256" key="1">
    <source>
        <dbReference type="SAM" id="Phobius"/>
    </source>
</evidence>
<gene>
    <name evidence="2" type="ORF">RhiirA4_190443</name>
</gene>
<keyword evidence="1" id="KW-1133">Transmembrane helix</keyword>
<dbReference type="Proteomes" id="UP000234323">
    <property type="component" value="Unassembled WGS sequence"/>
</dbReference>
<feature type="transmembrane region" description="Helical" evidence="1">
    <location>
        <begin position="38"/>
        <end position="62"/>
    </location>
</feature>
<organism evidence="2 3">
    <name type="scientific">Rhizophagus irregularis</name>
    <dbReference type="NCBI Taxonomy" id="588596"/>
    <lineage>
        <taxon>Eukaryota</taxon>
        <taxon>Fungi</taxon>
        <taxon>Fungi incertae sedis</taxon>
        <taxon>Mucoromycota</taxon>
        <taxon>Glomeromycotina</taxon>
        <taxon>Glomeromycetes</taxon>
        <taxon>Glomerales</taxon>
        <taxon>Glomeraceae</taxon>
        <taxon>Rhizophagus</taxon>
    </lineage>
</organism>
<evidence type="ECO:0000313" key="3">
    <source>
        <dbReference type="Proteomes" id="UP000234323"/>
    </source>
</evidence>
<comment type="caution">
    <text evidence="2">The sequence shown here is derived from an EMBL/GenBank/DDBJ whole genome shotgun (WGS) entry which is preliminary data.</text>
</comment>
<protein>
    <submittedName>
        <fullName evidence="2">Uncharacterized protein</fullName>
    </submittedName>
</protein>
<accession>A0A2I1GIT2</accession>
<keyword evidence="3" id="KW-1185">Reference proteome</keyword>
<dbReference type="AlphaFoldDB" id="A0A2I1GIT2"/>
<keyword evidence="1" id="KW-0812">Transmembrane</keyword>
<keyword evidence="1" id="KW-0472">Membrane</keyword>
<proteinExistence type="predicted"/>
<sequence>MKVLTNNAVGWTYGKVFEHYMTQDKDAEEVLRITSENLIFVLNISCTFFIMTGMQFSVILLII</sequence>
<name>A0A2I1GIT2_9GLOM</name>
<dbReference type="EMBL" id="LLXI01000461">
    <property type="protein sequence ID" value="PKY46536.1"/>
    <property type="molecule type" value="Genomic_DNA"/>
</dbReference>
<evidence type="ECO:0000313" key="2">
    <source>
        <dbReference type="EMBL" id="PKY46536.1"/>
    </source>
</evidence>
<reference evidence="2 3" key="1">
    <citation type="submission" date="2015-10" db="EMBL/GenBank/DDBJ databases">
        <title>Genome analyses suggest a sexual origin of heterokaryosis in a supposedly ancient asexual fungus.</title>
        <authorList>
            <person name="Ropars J."/>
            <person name="Sedzielewska K."/>
            <person name="Noel J."/>
            <person name="Charron P."/>
            <person name="Farinelli L."/>
            <person name="Marton T."/>
            <person name="Kruger M."/>
            <person name="Pelin A."/>
            <person name="Brachmann A."/>
            <person name="Corradi N."/>
        </authorList>
    </citation>
    <scope>NUCLEOTIDE SEQUENCE [LARGE SCALE GENOMIC DNA]</scope>
    <source>
        <strain evidence="2 3">A4</strain>
    </source>
</reference>